<sequence>MTDFAAFCQEYGEMKIPLSLTLDQITEIIGTFNTLDQLCYGDDTNKTAFLELRETLENQVSRTLPRFRTLLDREMEMEMAEPEKKAESAPEPPRQFIPIEGTPAVDVKAFLDKYKSRPIELKIDYADVFNLLVSLNRDVTFTCQDDLEKATLLVLREALLSQTVRQFPECYSVHFKPISPVGGGNDVN</sequence>
<accession>A0AAW9R086</accession>
<dbReference type="EMBL" id="JBAFSM010000097">
    <property type="protein sequence ID" value="MEG3440377.1"/>
    <property type="molecule type" value="Genomic_DNA"/>
</dbReference>
<dbReference type="Proteomes" id="UP001328733">
    <property type="component" value="Unassembled WGS sequence"/>
</dbReference>
<comment type="caution">
    <text evidence="1">The sequence shown here is derived from an EMBL/GenBank/DDBJ whole genome shotgun (WGS) entry which is preliminary data.</text>
</comment>
<evidence type="ECO:0000313" key="2">
    <source>
        <dbReference type="Proteomes" id="UP001328733"/>
    </source>
</evidence>
<gene>
    <name evidence="1" type="ORF">V0288_24835</name>
</gene>
<evidence type="ECO:0000313" key="1">
    <source>
        <dbReference type="EMBL" id="MEG3440377.1"/>
    </source>
</evidence>
<proteinExistence type="predicted"/>
<reference evidence="1 2" key="1">
    <citation type="submission" date="2024-01" db="EMBL/GenBank/DDBJ databases">
        <title>Genomic insights into the taxonomy and metabolism of the cyanobacterium Pannus brasiliensis CCIBt3594.</title>
        <authorList>
            <person name="Machado M."/>
            <person name="Botero N.B."/>
            <person name="Andreote A.P.D."/>
            <person name="Feitosa A.M.T."/>
            <person name="Popin R."/>
            <person name="Sivonen K."/>
            <person name="Fiore M.F."/>
        </authorList>
    </citation>
    <scope>NUCLEOTIDE SEQUENCE [LARGE SCALE GENOMIC DNA]</scope>
    <source>
        <strain evidence="1 2">CCIBt3594</strain>
    </source>
</reference>
<dbReference type="AlphaFoldDB" id="A0AAW9R086"/>
<name>A0AAW9R086_9CHRO</name>
<keyword evidence="2" id="KW-1185">Reference proteome</keyword>
<protein>
    <submittedName>
        <fullName evidence="1">Uncharacterized protein</fullName>
    </submittedName>
</protein>
<organism evidence="1 2">
    <name type="scientific">Pannus brasiliensis CCIBt3594</name>
    <dbReference type="NCBI Taxonomy" id="1427578"/>
    <lineage>
        <taxon>Bacteria</taxon>
        <taxon>Bacillati</taxon>
        <taxon>Cyanobacteriota</taxon>
        <taxon>Cyanophyceae</taxon>
        <taxon>Oscillatoriophycideae</taxon>
        <taxon>Chroococcales</taxon>
        <taxon>Microcystaceae</taxon>
        <taxon>Pannus</taxon>
    </lineage>
</organism>
<dbReference type="RefSeq" id="WP_332867852.1">
    <property type="nucleotide sequence ID" value="NZ_JBAFSM010000097.1"/>
</dbReference>